<dbReference type="InterPro" id="IPR000014">
    <property type="entry name" value="PAS"/>
</dbReference>
<dbReference type="InterPro" id="IPR052155">
    <property type="entry name" value="Biofilm_reg_signaling"/>
</dbReference>
<dbReference type="CDD" id="cd06225">
    <property type="entry name" value="HAMP"/>
    <property type="match status" value="1"/>
</dbReference>
<dbReference type="NCBIfam" id="TIGR00229">
    <property type="entry name" value="sensory_box"/>
    <property type="match status" value="2"/>
</dbReference>
<dbReference type="Pfam" id="PF08447">
    <property type="entry name" value="PAS_3"/>
    <property type="match status" value="1"/>
</dbReference>
<dbReference type="EMBL" id="CP001013">
    <property type="protein sequence ID" value="ACB35277.1"/>
    <property type="molecule type" value="Genomic_DNA"/>
</dbReference>
<evidence type="ECO:0000256" key="1">
    <source>
        <dbReference type="SAM" id="Phobius"/>
    </source>
</evidence>
<dbReference type="SUPFAM" id="SSF55785">
    <property type="entry name" value="PYP-like sensor domain (PAS domain)"/>
    <property type="match status" value="2"/>
</dbReference>
<dbReference type="PANTHER" id="PTHR44757:SF4">
    <property type="entry name" value="DIGUANYLATE CYCLASE DGCE-RELATED"/>
    <property type="match status" value="1"/>
</dbReference>
<protein>
    <submittedName>
        <fullName evidence="5">Putative PAS/PAC sensor protein</fullName>
    </submittedName>
</protein>
<dbReference type="Proteomes" id="UP000001693">
    <property type="component" value="Chromosome"/>
</dbReference>
<evidence type="ECO:0000313" key="6">
    <source>
        <dbReference type="Proteomes" id="UP000001693"/>
    </source>
</evidence>
<dbReference type="InterPro" id="IPR001610">
    <property type="entry name" value="PAC"/>
</dbReference>
<dbReference type="SMART" id="SM00304">
    <property type="entry name" value="HAMP"/>
    <property type="match status" value="1"/>
</dbReference>
<dbReference type="InterPro" id="IPR013767">
    <property type="entry name" value="PAS_fold"/>
</dbReference>
<dbReference type="SMART" id="SM00086">
    <property type="entry name" value="PAC"/>
    <property type="match status" value="2"/>
</dbReference>
<dbReference type="InterPro" id="IPR013655">
    <property type="entry name" value="PAS_fold_3"/>
</dbReference>
<keyword evidence="1" id="KW-0472">Membrane</keyword>
<dbReference type="GO" id="GO:0006355">
    <property type="term" value="P:regulation of DNA-templated transcription"/>
    <property type="evidence" value="ECO:0007669"/>
    <property type="project" value="InterPro"/>
</dbReference>
<keyword evidence="6" id="KW-1185">Reference proteome</keyword>
<feature type="domain" description="PAC" evidence="3">
    <location>
        <begin position="467"/>
        <end position="519"/>
    </location>
</feature>
<dbReference type="PROSITE" id="PS50113">
    <property type="entry name" value="PAC"/>
    <property type="match status" value="2"/>
</dbReference>
<keyword evidence="1" id="KW-0812">Transmembrane</keyword>
<dbReference type="PROSITE" id="PS50885">
    <property type="entry name" value="HAMP"/>
    <property type="match status" value="1"/>
</dbReference>
<dbReference type="eggNOG" id="COG2202">
    <property type="taxonomic scope" value="Bacteria"/>
</dbReference>
<dbReference type="Gene3D" id="1.10.8.500">
    <property type="entry name" value="HAMP domain in histidine kinase"/>
    <property type="match status" value="1"/>
</dbReference>
<feature type="domain" description="PAC" evidence="3">
    <location>
        <begin position="341"/>
        <end position="393"/>
    </location>
</feature>
<dbReference type="SUPFAM" id="SSF158472">
    <property type="entry name" value="HAMP domain-like"/>
    <property type="match status" value="1"/>
</dbReference>
<dbReference type="KEGG" id="lch:Lcho_3017"/>
<proteinExistence type="predicted"/>
<feature type="domain" description="PAS" evidence="2">
    <location>
        <begin position="263"/>
        <end position="336"/>
    </location>
</feature>
<dbReference type="HOGENOM" id="CLU_467557_0_0_4"/>
<evidence type="ECO:0000313" key="5">
    <source>
        <dbReference type="EMBL" id="ACB35277.1"/>
    </source>
</evidence>
<dbReference type="Pfam" id="PF00672">
    <property type="entry name" value="HAMP"/>
    <property type="match status" value="1"/>
</dbReference>
<sequence precursor="true">MNPALARLPLRAALPLAVGLLLLLVVCAGLWGAWKEGLQQLDTTAETVLRDELFRLARHAGEHGNVHPDALAQDIGQIATHPLVRQVALIDHQGRIKQAHRRAWVGRPAAEVIAEWQPQRLDDSLAQRRADVRWDEPTRRLSGLLSYLQPVFEATHTRQLEPALAYVQLDLRRAREDLALATLRNRLPDLLAIGALLALLAGGLQWAVARPLHALERASRLWADGNLEARAAERGPAEIAHLARAFNQMVAALQHSRGELSASKEQLSTVLYSTGDALLATDTERRITLLNPAAERLTGWREHEARGRRVDEVFRIEHAHTGEPAEIPVQRVLDSGMVVGLANHTVLVSRQGERIHIADSAAPVRDGRGTLHGVVLVFRDVSEAYRLEQALADSEHHYRTLANAGHALQWVTDLQGRGSWCNDPWLAFTGQGREDALAAGWLGAVHADEFDQALLGWRGAVDAHLDFQQILRLRRHDGTWRWMHVEAVPRRSPDGRSLGHVLLAVDITREHEIDSRLMAQVEELRRWQSAVLGREERIAELKAEVNTLLIRMGETPRYELLTTAAPRTESRSLPASLTDSLPT</sequence>
<accession>B1XZA7</accession>
<dbReference type="InterPro" id="IPR035965">
    <property type="entry name" value="PAS-like_dom_sf"/>
</dbReference>
<dbReference type="Gene3D" id="3.30.450.20">
    <property type="entry name" value="PAS domain"/>
    <property type="match status" value="2"/>
</dbReference>
<evidence type="ECO:0000259" key="4">
    <source>
        <dbReference type="PROSITE" id="PS50885"/>
    </source>
</evidence>
<dbReference type="PANTHER" id="PTHR44757">
    <property type="entry name" value="DIGUANYLATE CYCLASE DGCP"/>
    <property type="match status" value="1"/>
</dbReference>
<dbReference type="CDD" id="cd00130">
    <property type="entry name" value="PAS"/>
    <property type="match status" value="2"/>
</dbReference>
<dbReference type="GO" id="GO:0007165">
    <property type="term" value="P:signal transduction"/>
    <property type="evidence" value="ECO:0007669"/>
    <property type="project" value="InterPro"/>
</dbReference>
<feature type="domain" description="HAMP" evidence="4">
    <location>
        <begin position="206"/>
        <end position="258"/>
    </location>
</feature>
<feature type="transmembrane region" description="Helical" evidence="1">
    <location>
        <begin position="12"/>
        <end position="34"/>
    </location>
</feature>
<dbReference type="SMART" id="SM00091">
    <property type="entry name" value="PAS"/>
    <property type="match status" value="2"/>
</dbReference>
<dbReference type="STRING" id="395495.Lcho_3017"/>
<dbReference type="InterPro" id="IPR000700">
    <property type="entry name" value="PAS-assoc_C"/>
</dbReference>
<gene>
    <name evidence="5" type="ordered locus">Lcho_3017</name>
</gene>
<dbReference type="AlphaFoldDB" id="B1XZA7"/>
<dbReference type="eggNOG" id="COG5002">
    <property type="taxonomic scope" value="Bacteria"/>
</dbReference>
<evidence type="ECO:0000259" key="3">
    <source>
        <dbReference type="PROSITE" id="PS50113"/>
    </source>
</evidence>
<keyword evidence="1" id="KW-1133">Transmembrane helix</keyword>
<dbReference type="RefSeq" id="WP_012348028.1">
    <property type="nucleotide sequence ID" value="NC_010524.1"/>
</dbReference>
<dbReference type="GO" id="GO:0016020">
    <property type="term" value="C:membrane"/>
    <property type="evidence" value="ECO:0007669"/>
    <property type="project" value="InterPro"/>
</dbReference>
<dbReference type="Pfam" id="PF00989">
    <property type="entry name" value="PAS"/>
    <property type="match status" value="1"/>
</dbReference>
<organism evidence="5 6">
    <name type="scientific">Leptothrix cholodnii (strain ATCC 51168 / LMG 8142 / SP-6)</name>
    <name type="common">Leptothrix discophora (strain SP-6)</name>
    <dbReference type="NCBI Taxonomy" id="395495"/>
    <lineage>
        <taxon>Bacteria</taxon>
        <taxon>Pseudomonadati</taxon>
        <taxon>Pseudomonadota</taxon>
        <taxon>Betaproteobacteria</taxon>
        <taxon>Burkholderiales</taxon>
        <taxon>Sphaerotilaceae</taxon>
        <taxon>Leptothrix</taxon>
    </lineage>
</organism>
<name>B1XZA7_LEPCP</name>
<reference evidence="5 6" key="1">
    <citation type="submission" date="2008-03" db="EMBL/GenBank/DDBJ databases">
        <title>Complete sequence of Leptothrix cholodnii SP-6.</title>
        <authorList>
            <consortium name="US DOE Joint Genome Institute"/>
            <person name="Copeland A."/>
            <person name="Lucas S."/>
            <person name="Lapidus A."/>
            <person name="Glavina del Rio T."/>
            <person name="Dalin E."/>
            <person name="Tice H."/>
            <person name="Bruce D."/>
            <person name="Goodwin L."/>
            <person name="Pitluck S."/>
            <person name="Chertkov O."/>
            <person name="Brettin T."/>
            <person name="Detter J.C."/>
            <person name="Han C."/>
            <person name="Kuske C.R."/>
            <person name="Schmutz J."/>
            <person name="Larimer F."/>
            <person name="Land M."/>
            <person name="Hauser L."/>
            <person name="Kyrpides N."/>
            <person name="Lykidis A."/>
            <person name="Emerson D."/>
            <person name="Richardson P."/>
        </authorList>
    </citation>
    <scope>NUCLEOTIDE SEQUENCE [LARGE SCALE GENOMIC DNA]</scope>
    <source>
        <strain evidence="6">ATCC 51168 / LMG 8142 / SP-6</strain>
    </source>
</reference>
<dbReference type="PROSITE" id="PS50112">
    <property type="entry name" value="PAS"/>
    <property type="match status" value="1"/>
</dbReference>
<dbReference type="InterPro" id="IPR003660">
    <property type="entry name" value="HAMP_dom"/>
</dbReference>
<evidence type="ECO:0000259" key="2">
    <source>
        <dbReference type="PROSITE" id="PS50112"/>
    </source>
</evidence>